<feature type="transmembrane region" description="Helical" evidence="2">
    <location>
        <begin position="105"/>
        <end position="125"/>
    </location>
</feature>
<evidence type="ECO:0000256" key="1">
    <source>
        <dbReference type="SAM" id="MobiDB-lite"/>
    </source>
</evidence>
<proteinExistence type="predicted"/>
<reference evidence="3" key="1">
    <citation type="journal article" date="2021" name="PeerJ">
        <title>Extensive microbial diversity within the chicken gut microbiome revealed by metagenomics and culture.</title>
        <authorList>
            <person name="Gilroy R."/>
            <person name="Ravi A."/>
            <person name="Getino M."/>
            <person name="Pursley I."/>
            <person name="Horton D.L."/>
            <person name="Alikhan N.F."/>
            <person name="Baker D."/>
            <person name="Gharbi K."/>
            <person name="Hall N."/>
            <person name="Watson M."/>
            <person name="Adriaenssens E.M."/>
            <person name="Foster-Nyarko E."/>
            <person name="Jarju S."/>
            <person name="Secka A."/>
            <person name="Antonio M."/>
            <person name="Oren A."/>
            <person name="Chaudhuri R.R."/>
            <person name="La Ragione R."/>
            <person name="Hildebrand F."/>
            <person name="Pallen M.J."/>
        </authorList>
    </citation>
    <scope>NUCLEOTIDE SEQUENCE</scope>
    <source>
        <strain evidence="3">ChiGjej4B4-7305</strain>
    </source>
</reference>
<gene>
    <name evidence="3" type="ORF">H9815_14205</name>
</gene>
<name>A0A9D2J520_9MICO</name>
<accession>A0A9D2J520</accession>
<feature type="transmembrane region" description="Helical" evidence="2">
    <location>
        <begin position="21"/>
        <end position="40"/>
    </location>
</feature>
<keyword evidence="2" id="KW-0472">Membrane</keyword>
<dbReference type="EMBL" id="DXBY01000245">
    <property type="protein sequence ID" value="HIZ36921.1"/>
    <property type="molecule type" value="Genomic_DNA"/>
</dbReference>
<evidence type="ECO:0000313" key="3">
    <source>
        <dbReference type="EMBL" id="HIZ36921.1"/>
    </source>
</evidence>
<sequence length="210" mass="22278">MNDRYIRTNAVLTMIRTVLRRLLLASAVIGVLGVGVGLLIGGVPGLWSALLATAISVLFTGATMASLYAVVGRGPELLQIVLLGGWILKMGLLALLLLWLRTEDFYHRGVFLATLFVVVIAGLVVEIGTLLTTRIPYVAPSSTGSPQAGHDASTPAEPGLGEREGTPAASADADRELTRSPVDGEDVREATDSADPSEVRQRRDGHDRPE</sequence>
<dbReference type="AlphaFoldDB" id="A0A9D2J520"/>
<evidence type="ECO:0000256" key="2">
    <source>
        <dbReference type="SAM" id="Phobius"/>
    </source>
</evidence>
<keyword evidence="2" id="KW-1133">Transmembrane helix</keyword>
<reference evidence="3" key="2">
    <citation type="submission" date="2021-04" db="EMBL/GenBank/DDBJ databases">
        <authorList>
            <person name="Gilroy R."/>
        </authorList>
    </citation>
    <scope>NUCLEOTIDE SEQUENCE</scope>
    <source>
        <strain evidence="3">ChiGjej4B4-7305</strain>
    </source>
</reference>
<feature type="transmembrane region" description="Helical" evidence="2">
    <location>
        <begin position="77"/>
        <end position="99"/>
    </location>
</feature>
<feature type="compositionally biased region" description="Basic and acidic residues" evidence="1">
    <location>
        <begin position="185"/>
        <end position="210"/>
    </location>
</feature>
<dbReference type="Proteomes" id="UP000824037">
    <property type="component" value="Unassembled WGS sequence"/>
</dbReference>
<protein>
    <recommendedName>
        <fullName evidence="5">ATP synthase subunit I</fullName>
    </recommendedName>
</protein>
<organism evidence="3 4">
    <name type="scientific">Candidatus Ruania gallistercoris</name>
    <dbReference type="NCBI Taxonomy" id="2838746"/>
    <lineage>
        <taxon>Bacteria</taxon>
        <taxon>Bacillati</taxon>
        <taxon>Actinomycetota</taxon>
        <taxon>Actinomycetes</taxon>
        <taxon>Micrococcales</taxon>
        <taxon>Ruaniaceae</taxon>
        <taxon>Ruania</taxon>
    </lineage>
</organism>
<feature type="region of interest" description="Disordered" evidence="1">
    <location>
        <begin position="141"/>
        <end position="210"/>
    </location>
</feature>
<feature type="transmembrane region" description="Helical" evidence="2">
    <location>
        <begin position="46"/>
        <end position="70"/>
    </location>
</feature>
<evidence type="ECO:0008006" key="5">
    <source>
        <dbReference type="Google" id="ProtNLM"/>
    </source>
</evidence>
<comment type="caution">
    <text evidence="3">The sequence shown here is derived from an EMBL/GenBank/DDBJ whole genome shotgun (WGS) entry which is preliminary data.</text>
</comment>
<evidence type="ECO:0000313" key="4">
    <source>
        <dbReference type="Proteomes" id="UP000824037"/>
    </source>
</evidence>
<keyword evidence="2" id="KW-0812">Transmembrane</keyword>